<keyword evidence="1 8" id="KW-0820">tRNA-binding</keyword>
<evidence type="ECO:0000256" key="5">
    <source>
        <dbReference type="ARBA" id="ARBA00022694"/>
    </source>
</evidence>
<keyword evidence="5 8" id="KW-0819">tRNA processing</keyword>
<evidence type="ECO:0000313" key="9">
    <source>
        <dbReference type="EMBL" id="HIP97866.1"/>
    </source>
</evidence>
<dbReference type="InterPro" id="IPR002905">
    <property type="entry name" value="Trm1"/>
</dbReference>
<evidence type="ECO:0000256" key="6">
    <source>
        <dbReference type="ARBA" id="ARBA00022884"/>
    </source>
</evidence>
<dbReference type="GO" id="GO:0000049">
    <property type="term" value="F:tRNA binding"/>
    <property type="evidence" value="ECO:0007669"/>
    <property type="project" value="UniProtKB-UniRule"/>
</dbReference>
<dbReference type="PROSITE" id="PS51626">
    <property type="entry name" value="SAM_MT_TRM1"/>
    <property type="match status" value="1"/>
</dbReference>
<dbReference type="EMBL" id="DQVE01000006">
    <property type="protein sequence ID" value="HIP97866.1"/>
    <property type="molecule type" value="Genomic_DNA"/>
</dbReference>
<dbReference type="InterPro" id="IPR042296">
    <property type="entry name" value="tRNA_met_Trm1_C"/>
</dbReference>
<evidence type="ECO:0000256" key="3">
    <source>
        <dbReference type="ARBA" id="ARBA00022679"/>
    </source>
</evidence>
<evidence type="ECO:0000256" key="1">
    <source>
        <dbReference type="ARBA" id="ARBA00022555"/>
    </source>
</evidence>
<dbReference type="PANTHER" id="PTHR10631:SF3">
    <property type="entry name" value="TRNA (GUANINE(26)-N(2))-DIMETHYLTRANSFERASE"/>
    <property type="match status" value="1"/>
</dbReference>
<keyword evidence="6 8" id="KW-0694">RNA-binding</keyword>
<protein>
    <recommendedName>
        <fullName evidence="7">tRNA (guanine(26)-N(2))-dimethyltransferase</fullName>
        <ecNumber evidence="7">2.1.1.216</ecNumber>
    </recommendedName>
</protein>
<keyword evidence="4 8" id="KW-0949">S-adenosyl-L-methionine</keyword>
<organism evidence="9 10">
    <name type="scientific">Aquifex aeolicus</name>
    <dbReference type="NCBI Taxonomy" id="63363"/>
    <lineage>
        <taxon>Bacteria</taxon>
        <taxon>Pseudomonadati</taxon>
        <taxon>Aquificota</taxon>
        <taxon>Aquificia</taxon>
        <taxon>Aquificales</taxon>
        <taxon>Aquificaceae</taxon>
        <taxon>Aquifex</taxon>
    </lineage>
</organism>
<keyword evidence="3 8" id="KW-0808">Transferase</keyword>
<evidence type="ECO:0000256" key="8">
    <source>
        <dbReference type="PROSITE-ProRule" id="PRU00958"/>
    </source>
</evidence>
<sequence length="384" mass="44090">MSLTKVKEGLAILEVPQKVLNHITEKNEVFYNPVMAISRDLTVLLLRVFVREKDRPIKVADPLTASAIRAIRIIKEVPNVEKVFINDLSEKALDFAKHNLEINRIDPSKVELYNETAEVFLLKTKYYDYIDIDPFGSPVDFLDAVAKSLAHKGVAGFTATDTAPLSATYPKTCLRRYFAKPIENEFYHEVGLRILIKKIAEVFFQYDIPIEVLFSYSYKHHFRVFVKRYRGAKRTDEVFKTSVGYLLYCHKCLYRTTLPFTDFRSLDLRCPFCGHVLDWAGPLWIGNLWNTSYVEEMAKETANLPVSEETKKLLKVVLQESQLQTVGFYTSSALGKAFKLPSLPSKRELFKKLKAVPTHFSGEGFRTPLSHKEVIEKVKKMVGF</sequence>
<dbReference type="Proteomes" id="UP000606463">
    <property type="component" value="Unassembled WGS sequence"/>
</dbReference>
<comment type="caution">
    <text evidence="9">The sequence shown here is derived from an EMBL/GenBank/DDBJ whole genome shotgun (WGS) entry which is preliminary data.</text>
</comment>
<keyword evidence="2 8" id="KW-0489">Methyltransferase</keyword>
<dbReference type="SUPFAM" id="SSF53335">
    <property type="entry name" value="S-adenosyl-L-methionine-dependent methyltransferases"/>
    <property type="match status" value="1"/>
</dbReference>
<dbReference type="GO" id="GO:0002940">
    <property type="term" value="P:tRNA N2-guanine methylation"/>
    <property type="evidence" value="ECO:0007669"/>
    <property type="project" value="TreeGrafter"/>
</dbReference>
<evidence type="ECO:0000256" key="7">
    <source>
        <dbReference type="ARBA" id="ARBA00039099"/>
    </source>
</evidence>
<evidence type="ECO:0000313" key="10">
    <source>
        <dbReference type="Proteomes" id="UP000606463"/>
    </source>
</evidence>
<reference evidence="9" key="1">
    <citation type="journal article" date="2020" name="ISME J.">
        <title>Gammaproteobacteria mediating utilization of methyl-, sulfur- and petroleum organic compounds in deep ocean hydrothermal plumes.</title>
        <authorList>
            <person name="Zhou Z."/>
            <person name="Liu Y."/>
            <person name="Pan J."/>
            <person name="Cron B.R."/>
            <person name="Toner B.M."/>
            <person name="Anantharaman K."/>
            <person name="Breier J.A."/>
            <person name="Dick G.J."/>
            <person name="Li M."/>
        </authorList>
    </citation>
    <scope>NUCLEOTIDE SEQUENCE</scope>
    <source>
        <strain evidence="9">SZUA-1501</strain>
    </source>
</reference>
<dbReference type="InterPro" id="IPR029063">
    <property type="entry name" value="SAM-dependent_MTases_sf"/>
</dbReference>
<comment type="similarity">
    <text evidence="8">Belongs to the class I-like SAM-binding methyltransferase superfamily. Trm1 family.</text>
</comment>
<gene>
    <name evidence="9" type="ORF">EYH37_00645</name>
</gene>
<dbReference type="PANTHER" id="PTHR10631">
    <property type="entry name" value="N 2 ,N 2 -DIMETHYLGUANOSINE TRNA METHYLTRANSFERASE"/>
    <property type="match status" value="1"/>
</dbReference>
<dbReference type="NCBIfam" id="TIGR00308">
    <property type="entry name" value="TRM1"/>
    <property type="match status" value="1"/>
</dbReference>
<proteinExistence type="inferred from homology"/>
<dbReference type="GO" id="GO:0160104">
    <property type="term" value="F:tRNA (guanine(26)-N2)-dimethyltransferase activity"/>
    <property type="evidence" value="ECO:0007669"/>
    <property type="project" value="UniProtKB-EC"/>
</dbReference>
<dbReference type="AlphaFoldDB" id="A0A9D0YN80"/>
<evidence type="ECO:0000256" key="2">
    <source>
        <dbReference type="ARBA" id="ARBA00022603"/>
    </source>
</evidence>
<evidence type="ECO:0000256" key="4">
    <source>
        <dbReference type="ARBA" id="ARBA00022691"/>
    </source>
</evidence>
<dbReference type="Gene3D" id="3.40.50.150">
    <property type="entry name" value="Vaccinia Virus protein VP39"/>
    <property type="match status" value="1"/>
</dbReference>
<dbReference type="Gene3D" id="3.30.56.70">
    <property type="entry name" value="N2,N2-dimethylguanosine tRNA methyltransferase, C-terminal domain"/>
    <property type="match status" value="1"/>
</dbReference>
<name>A0A9D0YN80_AQUAO</name>
<dbReference type="Pfam" id="PF02005">
    <property type="entry name" value="TRM"/>
    <property type="match status" value="1"/>
</dbReference>
<dbReference type="FunFam" id="3.40.50.150:FF:000272">
    <property type="entry name" value="tRNA (guanine(26)-N(2))-dimethyltransferase"/>
    <property type="match status" value="1"/>
</dbReference>
<accession>A0A9D0YN80</accession>
<dbReference type="EC" id="2.1.1.216" evidence="7"/>